<organism evidence="2 3">
    <name type="scientific">Ridgeia piscesae</name>
    <name type="common">Tubeworm</name>
    <dbReference type="NCBI Taxonomy" id="27915"/>
    <lineage>
        <taxon>Eukaryota</taxon>
        <taxon>Metazoa</taxon>
        <taxon>Spiralia</taxon>
        <taxon>Lophotrochozoa</taxon>
        <taxon>Annelida</taxon>
        <taxon>Polychaeta</taxon>
        <taxon>Sedentaria</taxon>
        <taxon>Canalipalpata</taxon>
        <taxon>Sabellida</taxon>
        <taxon>Siboglinidae</taxon>
        <taxon>Ridgeia</taxon>
    </lineage>
</organism>
<dbReference type="EMBL" id="JAODUO010000112">
    <property type="protein sequence ID" value="KAK2189221.1"/>
    <property type="molecule type" value="Genomic_DNA"/>
</dbReference>
<reference evidence="2" key="1">
    <citation type="journal article" date="2023" name="Mol. Biol. Evol.">
        <title>Third-Generation Sequencing Reveals the Adaptive Role of the Epigenome in Three Deep-Sea Polychaetes.</title>
        <authorList>
            <person name="Perez M."/>
            <person name="Aroh O."/>
            <person name="Sun Y."/>
            <person name="Lan Y."/>
            <person name="Juniper S.K."/>
            <person name="Young C.R."/>
            <person name="Angers B."/>
            <person name="Qian P.Y."/>
        </authorList>
    </citation>
    <scope>NUCLEOTIDE SEQUENCE</scope>
    <source>
        <strain evidence="2">R07B-5</strain>
    </source>
</reference>
<evidence type="ECO:0000256" key="1">
    <source>
        <dbReference type="SAM" id="Phobius"/>
    </source>
</evidence>
<keyword evidence="1" id="KW-1133">Transmembrane helix</keyword>
<keyword evidence="1" id="KW-0812">Transmembrane</keyword>
<dbReference type="Proteomes" id="UP001209878">
    <property type="component" value="Unassembled WGS sequence"/>
</dbReference>
<keyword evidence="1" id="KW-0472">Membrane</keyword>
<evidence type="ECO:0000313" key="3">
    <source>
        <dbReference type="Proteomes" id="UP001209878"/>
    </source>
</evidence>
<feature type="transmembrane region" description="Helical" evidence="1">
    <location>
        <begin position="39"/>
        <end position="61"/>
    </location>
</feature>
<sequence length="67" mass="7666">MCFPHGGYGRRVISTIDICSIGYTFLVCFRYVFPKTVCIFSLHGFSHGICSSHIFALLTLFKHIFKM</sequence>
<proteinExistence type="predicted"/>
<accession>A0AAD9UH74</accession>
<feature type="transmembrane region" description="Helical" evidence="1">
    <location>
        <begin position="12"/>
        <end position="33"/>
    </location>
</feature>
<name>A0AAD9UH74_RIDPI</name>
<evidence type="ECO:0000313" key="2">
    <source>
        <dbReference type="EMBL" id="KAK2189221.1"/>
    </source>
</evidence>
<keyword evidence="3" id="KW-1185">Reference proteome</keyword>
<comment type="caution">
    <text evidence="2">The sequence shown here is derived from an EMBL/GenBank/DDBJ whole genome shotgun (WGS) entry which is preliminary data.</text>
</comment>
<protein>
    <submittedName>
        <fullName evidence="2">Uncharacterized protein</fullName>
    </submittedName>
</protein>
<dbReference type="AlphaFoldDB" id="A0AAD9UH74"/>
<gene>
    <name evidence="2" type="ORF">NP493_113g04044</name>
</gene>